<dbReference type="GO" id="GO:0003964">
    <property type="term" value="F:RNA-directed DNA polymerase activity"/>
    <property type="evidence" value="ECO:0007669"/>
    <property type="project" value="UniProtKB-KW"/>
</dbReference>
<accession>A0A6L2KV75</accession>
<comment type="caution">
    <text evidence="1">The sequence shown here is derived from an EMBL/GenBank/DDBJ whole genome shotgun (WGS) entry which is preliminary data.</text>
</comment>
<sequence length="548" mass="60880">MLRACPHYGFTELAQIDTFYNGLNDNDQDSLNTAAGGNLLSKTTREALQIIENKSKVRYSKNKPNVSRMNTIRDNASKSDDRIDKLADQISTLVDIFAKKIVSPAPVKAVEESCVTCGGAHAYYNFPNTDSNQPSVCVATGTYNQVAPQNRASNFIAPPGFTPNQSSASGILPSNTIPYPKGEMKAITTRSGVAYEGPLIPTLKKVVEQETDETTYKEQLNFQGSTAHIQTPVTPILEPDVPKTLPKPNIPYPLRLNNQKLRKKATNQMEKIFQIFQDLHFDISFVDALLLMPKISSTIKSLLLNKDKLFELAKIPLNENFSVMLLKKLLEKLGDTGKFLIPCDFSRMDICHALADLADRSIGHPKGIVEDVFVKVGKFNFPTDFLVVDFEADPRVPLILGRSFLRTGRALIDVYGEEITLQVNDEAVTFNLNHTTRYSSTYDDLSVNRIDIIDVAREEYAQEILGFSNNSSGGNPTSTFEPILSDSSPSLTPFEGSDFISEEIDAYLKDVSISTEFDHADYDPEGDICLIEKLLINDPFQLPPMDLK</sequence>
<organism evidence="1">
    <name type="scientific">Tanacetum cinerariifolium</name>
    <name type="common">Dalmatian daisy</name>
    <name type="synonym">Chrysanthemum cinerariifolium</name>
    <dbReference type="NCBI Taxonomy" id="118510"/>
    <lineage>
        <taxon>Eukaryota</taxon>
        <taxon>Viridiplantae</taxon>
        <taxon>Streptophyta</taxon>
        <taxon>Embryophyta</taxon>
        <taxon>Tracheophyta</taxon>
        <taxon>Spermatophyta</taxon>
        <taxon>Magnoliopsida</taxon>
        <taxon>eudicotyledons</taxon>
        <taxon>Gunneridae</taxon>
        <taxon>Pentapetalae</taxon>
        <taxon>asterids</taxon>
        <taxon>campanulids</taxon>
        <taxon>Asterales</taxon>
        <taxon>Asteraceae</taxon>
        <taxon>Asteroideae</taxon>
        <taxon>Anthemideae</taxon>
        <taxon>Anthemidinae</taxon>
        <taxon>Tanacetum</taxon>
    </lineage>
</organism>
<protein>
    <submittedName>
        <fullName evidence="1">Reverse transcriptase domain-containing protein</fullName>
    </submittedName>
</protein>
<keyword evidence="1" id="KW-0548">Nucleotidyltransferase</keyword>
<dbReference type="EMBL" id="BKCJ010003022">
    <property type="protein sequence ID" value="GEU52487.1"/>
    <property type="molecule type" value="Genomic_DNA"/>
</dbReference>
<keyword evidence="1" id="KW-0695">RNA-directed DNA polymerase</keyword>
<proteinExistence type="predicted"/>
<evidence type="ECO:0000313" key="1">
    <source>
        <dbReference type="EMBL" id="GEU52487.1"/>
    </source>
</evidence>
<gene>
    <name evidence="1" type="ORF">Tci_024465</name>
</gene>
<dbReference type="AlphaFoldDB" id="A0A6L2KV75"/>
<dbReference type="PANTHER" id="PTHR33067:SF9">
    <property type="entry name" value="RNA-DIRECTED DNA POLYMERASE"/>
    <property type="match status" value="1"/>
</dbReference>
<name>A0A6L2KV75_TANCI</name>
<dbReference type="PANTHER" id="PTHR33067">
    <property type="entry name" value="RNA-DIRECTED DNA POLYMERASE-RELATED"/>
    <property type="match status" value="1"/>
</dbReference>
<dbReference type="Gene3D" id="2.40.70.10">
    <property type="entry name" value="Acid Proteases"/>
    <property type="match status" value="1"/>
</dbReference>
<reference evidence="1" key="1">
    <citation type="journal article" date="2019" name="Sci. Rep.">
        <title>Draft genome of Tanacetum cinerariifolium, the natural source of mosquito coil.</title>
        <authorList>
            <person name="Yamashiro T."/>
            <person name="Shiraishi A."/>
            <person name="Satake H."/>
            <person name="Nakayama K."/>
        </authorList>
    </citation>
    <scope>NUCLEOTIDE SEQUENCE</scope>
</reference>
<keyword evidence="1" id="KW-0808">Transferase</keyword>
<dbReference type="InterPro" id="IPR021109">
    <property type="entry name" value="Peptidase_aspartic_dom_sf"/>
</dbReference>